<dbReference type="EMBL" id="BAABDT010000001">
    <property type="protein sequence ID" value="GAA3724331.1"/>
    <property type="molecule type" value="Genomic_DNA"/>
</dbReference>
<organism evidence="2 3">
    <name type="scientific">Flavobacterium ginsengisoli</name>
    <dbReference type="NCBI Taxonomy" id="871694"/>
    <lineage>
        <taxon>Bacteria</taxon>
        <taxon>Pseudomonadati</taxon>
        <taxon>Bacteroidota</taxon>
        <taxon>Flavobacteriia</taxon>
        <taxon>Flavobacteriales</taxon>
        <taxon>Flavobacteriaceae</taxon>
        <taxon>Flavobacterium</taxon>
    </lineage>
</organism>
<evidence type="ECO:0000259" key="1">
    <source>
        <dbReference type="Pfam" id="PF03235"/>
    </source>
</evidence>
<protein>
    <recommendedName>
        <fullName evidence="1">GmrSD restriction endonucleases N-terminal domain-containing protein</fullName>
    </recommendedName>
</protein>
<name>A0ABP7ET67_9FLAO</name>
<evidence type="ECO:0000313" key="2">
    <source>
        <dbReference type="EMBL" id="GAA3724331.1"/>
    </source>
</evidence>
<accession>A0ABP7ET67</accession>
<sequence length="658" mass="78022">MTENKYKGTVLSFFELLNNKSVEIPIIQRDYAQGRIDKKEIRGNFLNALYDSLNEEKPIMLDFIYGSNVDNTFQPLDGQQRLTTLFLLHWYAFTKENKTDQNNILKNFSYETRITSRDFCNALVSNNINIVEEIAISKKIVDCPWFFLTWRNDPTIDAMLRTIDDIHQRFYKIDNLWDKLISTEKGIIRFYNVELKNIGLTDDLYIKMNARGKLLTPFENFKAGFQKTIIDAKWENNIEFKNTFACRIDTIWTDFFWHHFRKNNNIDDSFIKLISTISMIRNSVERNNRSEDRITVITKLQEDSNNVKPKNFTIADFNYLVECLNLYSEKYSVIKSLKLDIPFWRHTPGQDFLHEVVFSESGASYTQKALFFAQTEYFRNTQEYNLDKYNEWMRVVRNIVSRGDIEKSGKRPDIVRSPQTFDGVVNLISELSAGCADIYIHLASIENLKSTFAKEQIEEERLKARLIQENPNRKKLIWSVEDTDLLRGRINFMLHCIDYETSNNFDDKLFDKLQIVINKHFKEEQEVSNDLRRALLTIEVNGRYDFYGYWWSFWNVISSNKRCLIDRFREMEYLIYSDYRDYFKKLILELSSNNLKDIAENFNPPVDFPKWKTRLIKDSTLLDNESKSNYIAIPEDESCCYLLKSKRPRDSNGCLKIE</sequence>
<reference evidence="3" key="1">
    <citation type="journal article" date="2019" name="Int. J. Syst. Evol. Microbiol.">
        <title>The Global Catalogue of Microorganisms (GCM) 10K type strain sequencing project: providing services to taxonomists for standard genome sequencing and annotation.</title>
        <authorList>
            <consortium name="The Broad Institute Genomics Platform"/>
            <consortium name="The Broad Institute Genome Sequencing Center for Infectious Disease"/>
            <person name="Wu L."/>
            <person name="Ma J."/>
        </authorList>
    </citation>
    <scope>NUCLEOTIDE SEQUENCE [LARGE SCALE GENOMIC DNA]</scope>
    <source>
        <strain evidence="3">JCM 17336</strain>
    </source>
</reference>
<dbReference type="InterPro" id="IPR004919">
    <property type="entry name" value="GmrSD_N"/>
</dbReference>
<comment type="caution">
    <text evidence="2">The sequence shown here is derived from an EMBL/GenBank/DDBJ whole genome shotgun (WGS) entry which is preliminary data.</text>
</comment>
<proteinExistence type="predicted"/>
<evidence type="ECO:0000313" key="3">
    <source>
        <dbReference type="Proteomes" id="UP001501367"/>
    </source>
</evidence>
<feature type="domain" description="GmrSD restriction endonucleases N-terminal" evidence="1">
    <location>
        <begin position="15"/>
        <end position="224"/>
    </location>
</feature>
<dbReference type="RefSeq" id="WP_278019892.1">
    <property type="nucleotide sequence ID" value="NZ_BAABDT010000001.1"/>
</dbReference>
<dbReference type="Proteomes" id="UP001501367">
    <property type="component" value="Unassembled WGS sequence"/>
</dbReference>
<keyword evidence="3" id="KW-1185">Reference proteome</keyword>
<gene>
    <name evidence="2" type="ORF">GCM10022422_01680</name>
</gene>
<dbReference type="Pfam" id="PF03235">
    <property type="entry name" value="GmrSD_N"/>
    <property type="match status" value="1"/>
</dbReference>